<dbReference type="GO" id="GO:0022857">
    <property type="term" value="F:transmembrane transporter activity"/>
    <property type="evidence" value="ECO:0007669"/>
    <property type="project" value="TreeGrafter"/>
</dbReference>
<comment type="caution">
    <text evidence="10">The sequence shown here is derived from an EMBL/GenBank/DDBJ whole genome shotgun (WGS) entry which is preliminary data.</text>
</comment>
<protein>
    <submittedName>
        <fullName evidence="10">FtsX-like permease family protein</fullName>
    </submittedName>
</protein>
<evidence type="ECO:0000313" key="11">
    <source>
        <dbReference type="Proteomes" id="UP000481852"/>
    </source>
</evidence>
<evidence type="ECO:0000256" key="1">
    <source>
        <dbReference type="ARBA" id="ARBA00004651"/>
    </source>
</evidence>
<feature type="domain" description="MacB-like periplasmic core" evidence="9">
    <location>
        <begin position="19"/>
        <end position="256"/>
    </location>
</feature>
<dbReference type="Pfam" id="PF12704">
    <property type="entry name" value="MacB_PCD"/>
    <property type="match status" value="1"/>
</dbReference>
<accession>A0A6L5X4P9</accession>
<feature type="transmembrane region" description="Helical" evidence="7">
    <location>
        <begin position="342"/>
        <end position="371"/>
    </location>
</feature>
<feature type="transmembrane region" description="Helical" evidence="7">
    <location>
        <begin position="20"/>
        <end position="40"/>
    </location>
</feature>
<dbReference type="AlphaFoldDB" id="A0A6L5X4P9"/>
<evidence type="ECO:0000256" key="3">
    <source>
        <dbReference type="ARBA" id="ARBA00022692"/>
    </source>
</evidence>
<dbReference type="InterPro" id="IPR003838">
    <property type="entry name" value="ABC3_permease_C"/>
</dbReference>
<feature type="transmembrane region" description="Helical" evidence="7">
    <location>
        <begin position="383"/>
        <end position="403"/>
    </location>
</feature>
<keyword evidence="4 7" id="KW-1133">Transmembrane helix</keyword>
<dbReference type="PANTHER" id="PTHR30572">
    <property type="entry name" value="MEMBRANE COMPONENT OF TRANSPORTER-RELATED"/>
    <property type="match status" value="1"/>
</dbReference>
<feature type="transmembrane region" description="Helical" evidence="7">
    <location>
        <begin position="298"/>
        <end position="321"/>
    </location>
</feature>
<gene>
    <name evidence="10" type="ORF">FYJ35_04695</name>
</gene>
<evidence type="ECO:0000256" key="6">
    <source>
        <dbReference type="ARBA" id="ARBA00038076"/>
    </source>
</evidence>
<evidence type="ECO:0000256" key="4">
    <source>
        <dbReference type="ARBA" id="ARBA00022989"/>
    </source>
</evidence>
<keyword evidence="11" id="KW-1185">Reference proteome</keyword>
<sequence length="420" mass="45604">MLENIRLAFRGIASHKMRSFLTMLGIIIGIASIMSIVSTIKGTNDALRDKLVGSGNNTVKVSLSSGGQELSIYDASSVPQNVQPIADETRQKIADLKTVKQVTLYNKRFVTDSSVFYGDNSVSQFNMYGVDDVYFDTVGYRLKTGRAFLESDYTLFRKVMILDQVASQKLFPDTDPLGKTVEFMGQPFTVIGVMYEPDDYEPDIQTVEDYYNNQDNSNGLFFIPKADWPIVFNYDEPENVIVKATSTDDMTTAGGAAAKILNQTITSTSDDTPKYQAEDLLGIVKSQQKLTAAANMQLIWIAGISLLVGAIGVMNIMLVSVTERTAEIGLKKAIGARQSAILGQFLTEAAVLTTMGGLIGVGVGVLLSYLINRFSGIPVAISIPWSAGAVLISMLIGVISGLLPAQKAARMDPINALRRE</sequence>
<dbReference type="EMBL" id="VULZ01000003">
    <property type="protein sequence ID" value="MSS14348.1"/>
    <property type="molecule type" value="Genomic_DNA"/>
</dbReference>
<evidence type="ECO:0000259" key="9">
    <source>
        <dbReference type="Pfam" id="PF12704"/>
    </source>
</evidence>
<comment type="similarity">
    <text evidence="6">Belongs to the ABC-4 integral membrane protein family.</text>
</comment>
<evidence type="ECO:0000256" key="2">
    <source>
        <dbReference type="ARBA" id="ARBA00022475"/>
    </source>
</evidence>
<evidence type="ECO:0000256" key="5">
    <source>
        <dbReference type="ARBA" id="ARBA00023136"/>
    </source>
</evidence>
<keyword evidence="5 7" id="KW-0472">Membrane</keyword>
<dbReference type="InterPro" id="IPR025857">
    <property type="entry name" value="MacB_PCD"/>
</dbReference>
<dbReference type="RefSeq" id="WP_154523898.1">
    <property type="nucleotide sequence ID" value="NZ_JAQYJL010000016.1"/>
</dbReference>
<name>A0A6L5X4P9_9FIRM</name>
<reference evidence="10 11" key="1">
    <citation type="submission" date="2019-08" db="EMBL/GenBank/DDBJ databases">
        <title>In-depth cultivation of the pig gut microbiome towards novel bacterial diversity and tailored functional studies.</title>
        <authorList>
            <person name="Wylensek D."/>
            <person name="Hitch T.C.A."/>
            <person name="Clavel T."/>
        </authorList>
    </citation>
    <scope>NUCLEOTIDE SEQUENCE [LARGE SCALE GENOMIC DNA]</scope>
    <source>
        <strain evidence="10 11">Oil+RF-744-WCA-WT-11</strain>
    </source>
</reference>
<organism evidence="10 11">
    <name type="scientific">Porcincola intestinalis</name>
    <dbReference type="NCBI Taxonomy" id="2606632"/>
    <lineage>
        <taxon>Bacteria</taxon>
        <taxon>Bacillati</taxon>
        <taxon>Bacillota</taxon>
        <taxon>Clostridia</taxon>
        <taxon>Lachnospirales</taxon>
        <taxon>Lachnospiraceae</taxon>
        <taxon>Porcincola</taxon>
    </lineage>
</organism>
<dbReference type="PANTHER" id="PTHR30572:SF4">
    <property type="entry name" value="ABC TRANSPORTER PERMEASE YTRF"/>
    <property type="match status" value="1"/>
</dbReference>
<feature type="domain" description="ABC3 transporter permease C-terminal" evidence="8">
    <location>
        <begin position="301"/>
        <end position="413"/>
    </location>
</feature>
<keyword evidence="3 7" id="KW-0812">Transmembrane</keyword>
<evidence type="ECO:0000256" key="7">
    <source>
        <dbReference type="SAM" id="Phobius"/>
    </source>
</evidence>
<dbReference type="Pfam" id="PF02687">
    <property type="entry name" value="FtsX"/>
    <property type="match status" value="1"/>
</dbReference>
<dbReference type="Proteomes" id="UP000481852">
    <property type="component" value="Unassembled WGS sequence"/>
</dbReference>
<evidence type="ECO:0000313" key="10">
    <source>
        <dbReference type="EMBL" id="MSS14348.1"/>
    </source>
</evidence>
<keyword evidence="2" id="KW-1003">Cell membrane</keyword>
<dbReference type="InterPro" id="IPR050250">
    <property type="entry name" value="Macrolide_Exporter_MacB"/>
</dbReference>
<proteinExistence type="inferred from homology"/>
<dbReference type="GO" id="GO:0005886">
    <property type="term" value="C:plasma membrane"/>
    <property type="evidence" value="ECO:0007669"/>
    <property type="project" value="UniProtKB-SubCell"/>
</dbReference>
<evidence type="ECO:0000259" key="8">
    <source>
        <dbReference type="Pfam" id="PF02687"/>
    </source>
</evidence>
<comment type="subcellular location">
    <subcellularLocation>
        <location evidence="1">Cell membrane</location>
        <topology evidence="1">Multi-pass membrane protein</topology>
    </subcellularLocation>
</comment>